<keyword evidence="7 8" id="KW-0472">Membrane</keyword>
<proteinExistence type="inferred from homology"/>
<dbReference type="InterPro" id="IPR043429">
    <property type="entry name" value="ArtM/GltK/GlnP/TcyL/YhdX-like"/>
</dbReference>
<protein>
    <submittedName>
        <fullName evidence="10">ABC transporter permease</fullName>
    </submittedName>
</protein>
<keyword evidence="6 8" id="KW-1133">Transmembrane helix</keyword>
<dbReference type="GO" id="GO:0043190">
    <property type="term" value="C:ATP-binding cassette (ABC) transporter complex"/>
    <property type="evidence" value="ECO:0007669"/>
    <property type="project" value="InterPro"/>
</dbReference>
<evidence type="ECO:0000313" key="11">
    <source>
        <dbReference type="Proteomes" id="UP000630142"/>
    </source>
</evidence>
<feature type="domain" description="ABC transmembrane type-1" evidence="9">
    <location>
        <begin position="20"/>
        <end position="208"/>
    </location>
</feature>
<feature type="transmembrane region" description="Helical" evidence="8">
    <location>
        <begin position="145"/>
        <end position="169"/>
    </location>
</feature>
<dbReference type="InterPro" id="IPR010065">
    <property type="entry name" value="AA_ABC_transptr_permease_3TM"/>
</dbReference>
<dbReference type="CDD" id="cd06261">
    <property type="entry name" value="TM_PBP2"/>
    <property type="match status" value="1"/>
</dbReference>
<comment type="caution">
    <text evidence="10">The sequence shown here is derived from an EMBL/GenBank/DDBJ whole genome shotgun (WGS) entry which is preliminary data.</text>
</comment>
<dbReference type="InterPro" id="IPR000515">
    <property type="entry name" value="MetI-like"/>
</dbReference>
<keyword evidence="5 8" id="KW-0812">Transmembrane</keyword>
<evidence type="ECO:0000256" key="4">
    <source>
        <dbReference type="ARBA" id="ARBA00022475"/>
    </source>
</evidence>
<reference evidence="10" key="1">
    <citation type="journal article" date="2014" name="Int. J. Syst. Evol. Microbiol.">
        <title>Complete genome sequence of Corynebacterium casei LMG S-19264T (=DSM 44701T), isolated from a smear-ripened cheese.</title>
        <authorList>
            <consortium name="US DOE Joint Genome Institute (JGI-PGF)"/>
            <person name="Walter F."/>
            <person name="Albersmeier A."/>
            <person name="Kalinowski J."/>
            <person name="Ruckert C."/>
        </authorList>
    </citation>
    <scope>NUCLEOTIDE SEQUENCE</scope>
    <source>
        <strain evidence="10">KCTC 42249</strain>
    </source>
</reference>
<sequence length="222" mass="24046">MYTFNFAPVFENFDQLLIGAVLTMQLTVGGIVFGSLIAVPVAAAKIYGAAPLRWLASAYIEAIRNTPFLIQIFFVYFALPSVGLRFDPNSAALVALSVNVGAYSAEIVRAGLLAINLGQIEAGKALGLGGFQVFRYVIFKPAIRAIYPALTSQFVYLMLTSSVVSVISATDLAAAGNNIQLNTFAAFEVYLVVTAIYFALSLFLSFIFSVFGRWAFNYPMAR</sequence>
<keyword evidence="11" id="KW-1185">Reference proteome</keyword>
<comment type="similarity">
    <text evidence="2">Belongs to the binding-protein-dependent transport system permease family. HisMQ subfamily.</text>
</comment>
<feature type="transmembrane region" description="Helical" evidence="8">
    <location>
        <begin position="189"/>
        <end position="216"/>
    </location>
</feature>
<dbReference type="PANTHER" id="PTHR30614">
    <property type="entry name" value="MEMBRANE COMPONENT OF AMINO ACID ABC TRANSPORTER"/>
    <property type="match status" value="1"/>
</dbReference>
<dbReference type="SUPFAM" id="SSF161098">
    <property type="entry name" value="MetI-like"/>
    <property type="match status" value="1"/>
</dbReference>
<evidence type="ECO:0000256" key="1">
    <source>
        <dbReference type="ARBA" id="ARBA00004429"/>
    </source>
</evidence>
<evidence type="ECO:0000256" key="7">
    <source>
        <dbReference type="ARBA" id="ARBA00023136"/>
    </source>
</evidence>
<gene>
    <name evidence="10" type="ORF">GCM10016234_30980</name>
</gene>
<evidence type="ECO:0000259" key="9">
    <source>
        <dbReference type="PROSITE" id="PS50928"/>
    </source>
</evidence>
<organism evidence="10 11">
    <name type="scientific">Tianweitania populi</name>
    <dbReference type="NCBI Taxonomy" id="1607949"/>
    <lineage>
        <taxon>Bacteria</taxon>
        <taxon>Pseudomonadati</taxon>
        <taxon>Pseudomonadota</taxon>
        <taxon>Alphaproteobacteria</taxon>
        <taxon>Hyphomicrobiales</taxon>
        <taxon>Phyllobacteriaceae</taxon>
        <taxon>Tianweitania</taxon>
    </lineage>
</organism>
<comment type="subcellular location">
    <subcellularLocation>
        <location evidence="1">Cell inner membrane</location>
        <topology evidence="1">Multi-pass membrane protein</topology>
    </subcellularLocation>
    <subcellularLocation>
        <location evidence="8">Cell membrane</location>
        <topology evidence="8">Multi-pass membrane protein</topology>
    </subcellularLocation>
</comment>
<evidence type="ECO:0000256" key="5">
    <source>
        <dbReference type="ARBA" id="ARBA00022692"/>
    </source>
</evidence>
<dbReference type="AlphaFoldDB" id="A0A8J3GLK1"/>
<dbReference type="Gene3D" id="1.10.3720.10">
    <property type="entry name" value="MetI-like"/>
    <property type="match status" value="1"/>
</dbReference>
<name>A0A8J3GLK1_9HYPH</name>
<dbReference type="PROSITE" id="PS50928">
    <property type="entry name" value="ABC_TM1"/>
    <property type="match status" value="1"/>
</dbReference>
<evidence type="ECO:0000256" key="3">
    <source>
        <dbReference type="ARBA" id="ARBA00022448"/>
    </source>
</evidence>
<dbReference type="Proteomes" id="UP000630142">
    <property type="component" value="Unassembled WGS sequence"/>
</dbReference>
<reference evidence="10" key="2">
    <citation type="submission" date="2020-09" db="EMBL/GenBank/DDBJ databases">
        <authorList>
            <person name="Sun Q."/>
            <person name="Kim S."/>
        </authorList>
    </citation>
    <scope>NUCLEOTIDE SEQUENCE</scope>
    <source>
        <strain evidence="10">KCTC 42249</strain>
    </source>
</reference>
<dbReference type="InterPro" id="IPR035906">
    <property type="entry name" value="MetI-like_sf"/>
</dbReference>
<dbReference type="EMBL" id="BMZQ01000002">
    <property type="protein sequence ID" value="GHD19388.1"/>
    <property type="molecule type" value="Genomic_DNA"/>
</dbReference>
<dbReference type="NCBIfam" id="TIGR01726">
    <property type="entry name" value="HEQRo_perm_3TM"/>
    <property type="match status" value="1"/>
</dbReference>
<keyword evidence="3 8" id="KW-0813">Transport</keyword>
<accession>A0A8J3GLK1</accession>
<dbReference type="RefSeq" id="WP_189505424.1">
    <property type="nucleotide sequence ID" value="NZ_BMZQ01000002.1"/>
</dbReference>
<evidence type="ECO:0000256" key="8">
    <source>
        <dbReference type="RuleBase" id="RU363032"/>
    </source>
</evidence>
<evidence type="ECO:0000313" key="10">
    <source>
        <dbReference type="EMBL" id="GHD19388.1"/>
    </source>
</evidence>
<dbReference type="PANTHER" id="PTHR30614:SF35">
    <property type="entry name" value="ABC TRANSPORTER PERMEASE PROTEIN"/>
    <property type="match status" value="1"/>
</dbReference>
<dbReference type="GO" id="GO:0006865">
    <property type="term" value="P:amino acid transport"/>
    <property type="evidence" value="ECO:0007669"/>
    <property type="project" value="TreeGrafter"/>
</dbReference>
<feature type="transmembrane region" description="Helical" evidence="8">
    <location>
        <begin position="20"/>
        <end position="47"/>
    </location>
</feature>
<evidence type="ECO:0000256" key="2">
    <source>
        <dbReference type="ARBA" id="ARBA00010072"/>
    </source>
</evidence>
<dbReference type="Pfam" id="PF00528">
    <property type="entry name" value="BPD_transp_1"/>
    <property type="match status" value="1"/>
</dbReference>
<dbReference type="GO" id="GO:0022857">
    <property type="term" value="F:transmembrane transporter activity"/>
    <property type="evidence" value="ECO:0007669"/>
    <property type="project" value="InterPro"/>
</dbReference>
<keyword evidence="4" id="KW-1003">Cell membrane</keyword>
<evidence type="ECO:0000256" key="6">
    <source>
        <dbReference type="ARBA" id="ARBA00022989"/>
    </source>
</evidence>